<dbReference type="GO" id="GO:0005741">
    <property type="term" value="C:mitochondrial outer membrane"/>
    <property type="evidence" value="ECO:0007669"/>
    <property type="project" value="UniProtKB-SubCell"/>
</dbReference>
<comment type="subcellular location">
    <subcellularLocation>
        <location evidence="3">Cytoplasm</location>
    </subcellularLocation>
    <subcellularLocation>
        <location evidence="2">Mitochondrion matrix</location>
    </subcellularLocation>
    <subcellularLocation>
        <location evidence="1">Mitochondrion outer membrane</location>
    </subcellularLocation>
</comment>
<evidence type="ECO:0000256" key="13">
    <source>
        <dbReference type="SAM" id="Coils"/>
    </source>
</evidence>
<evidence type="ECO:0000256" key="4">
    <source>
        <dbReference type="ARBA" id="ARBA00008233"/>
    </source>
</evidence>
<evidence type="ECO:0000256" key="11">
    <source>
        <dbReference type="ARBA" id="ARBA00023136"/>
    </source>
</evidence>
<evidence type="ECO:0000256" key="3">
    <source>
        <dbReference type="ARBA" id="ARBA00004496"/>
    </source>
</evidence>
<dbReference type="InterPro" id="IPR031981">
    <property type="entry name" value="MIEAP_C"/>
</dbReference>
<evidence type="ECO:0000313" key="15">
    <source>
        <dbReference type="EnsemblMetazoa" id="G24642.1:cds"/>
    </source>
</evidence>
<evidence type="ECO:0000313" key="16">
    <source>
        <dbReference type="Proteomes" id="UP000005408"/>
    </source>
</evidence>
<evidence type="ECO:0000256" key="12">
    <source>
        <dbReference type="ARBA" id="ARBA00032687"/>
    </source>
</evidence>
<keyword evidence="11" id="KW-0472">Membrane</keyword>
<keyword evidence="7" id="KW-1000">Mitochondrion outer membrane</keyword>
<keyword evidence="9" id="KW-0446">Lipid-binding</keyword>
<reference evidence="15" key="1">
    <citation type="submission" date="2022-08" db="UniProtKB">
        <authorList>
            <consortium name="EnsemblMetazoa"/>
        </authorList>
    </citation>
    <scope>IDENTIFICATION</scope>
    <source>
        <strain evidence="15">05x7-T-G4-1.051#20</strain>
    </source>
</reference>
<dbReference type="GO" id="GO:0005759">
    <property type="term" value="C:mitochondrial matrix"/>
    <property type="evidence" value="ECO:0007669"/>
    <property type="project" value="UniProtKB-SubCell"/>
</dbReference>
<keyword evidence="16" id="KW-1185">Reference proteome</keyword>
<dbReference type="Pfam" id="PF16026">
    <property type="entry name" value="MIEAP"/>
    <property type="match status" value="1"/>
</dbReference>
<dbReference type="GO" id="GO:0008289">
    <property type="term" value="F:lipid binding"/>
    <property type="evidence" value="ECO:0007669"/>
    <property type="project" value="UniProtKB-KW"/>
</dbReference>
<feature type="coiled-coil region" evidence="13">
    <location>
        <begin position="30"/>
        <end position="110"/>
    </location>
</feature>
<name>A0A8W8KRG9_MAGGI</name>
<evidence type="ECO:0000256" key="2">
    <source>
        <dbReference type="ARBA" id="ARBA00004305"/>
    </source>
</evidence>
<dbReference type="GO" id="GO:0035695">
    <property type="term" value="P:mitophagy by internal vacuole formation"/>
    <property type="evidence" value="ECO:0007669"/>
    <property type="project" value="TreeGrafter"/>
</dbReference>
<evidence type="ECO:0000259" key="14">
    <source>
        <dbReference type="Pfam" id="PF16026"/>
    </source>
</evidence>
<evidence type="ECO:0000256" key="8">
    <source>
        <dbReference type="ARBA" id="ARBA00023054"/>
    </source>
</evidence>
<dbReference type="EnsemblMetazoa" id="G24642.1">
    <property type="protein sequence ID" value="G24642.1:cds"/>
    <property type="gene ID" value="G24642"/>
</dbReference>
<keyword evidence="6" id="KW-0963">Cytoplasm</keyword>
<keyword evidence="10" id="KW-0496">Mitochondrion</keyword>
<organism evidence="15 16">
    <name type="scientific">Magallana gigas</name>
    <name type="common">Pacific oyster</name>
    <name type="synonym">Crassostrea gigas</name>
    <dbReference type="NCBI Taxonomy" id="29159"/>
    <lineage>
        <taxon>Eukaryota</taxon>
        <taxon>Metazoa</taxon>
        <taxon>Spiralia</taxon>
        <taxon>Lophotrochozoa</taxon>
        <taxon>Mollusca</taxon>
        <taxon>Bivalvia</taxon>
        <taxon>Autobranchia</taxon>
        <taxon>Pteriomorphia</taxon>
        <taxon>Ostreida</taxon>
        <taxon>Ostreoidea</taxon>
        <taxon>Ostreidae</taxon>
        <taxon>Magallana</taxon>
    </lineage>
</organism>
<evidence type="ECO:0000256" key="1">
    <source>
        <dbReference type="ARBA" id="ARBA00004294"/>
    </source>
</evidence>
<evidence type="ECO:0000256" key="6">
    <source>
        <dbReference type="ARBA" id="ARBA00022490"/>
    </source>
</evidence>
<dbReference type="InterPro" id="IPR026169">
    <property type="entry name" value="MIEAP"/>
</dbReference>
<evidence type="ECO:0000256" key="7">
    <source>
        <dbReference type="ARBA" id="ARBA00022787"/>
    </source>
</evidence>
<accession>A0A8W8KRG9</accession>
<dbReference type="AlphaFoldDB" id="A0A8W8KRG9"/>
<dbReference type="PANTHER" id="PTHR21771">
    <property type="entry name" value="MITOCHONDRIA-EATING PROTEIN-RELATED"/>
    <property type="match status" value="1"/>
</dbReference>
<keyword evidence="8 13" id="KW-0175">Coiled coil</keyword>
<dbReference type="GO" id="GO:0035694">
    <property type="term" value="P:mitochondrial protein catabolic process"/>
    <property type="evidence" value="ECO:0007669"/>
    <property type="project" value="InterPro"/>
</dbReference>
<evidence type="ECO:0000256" key="10">
    <source>
        <dbReference type="ARBA" id="ARBA00023128"/>
    </source>
</evidence>
<dbReference type="Proteomes" id="UP000005408">
    <property type="component" value="Unassembled WGS sequence"/>
</dbReference>
<protein>
    <recommendedName>
        <fullName evidence="5">Mitochondria-eating protein</fullName>
    </recommendedName>
    <alternativeName>
        <fullName evidence="12">Spermatogenesis-associated protein 18</fullName>
    </alternativeName>
</protein>
<feature type="domain" description="Mitochondria-eating protein C-terminal" evidence="14">
    <location>
        <begin position="369"/>
        <end position="464"/>
    </location>
</feature>
<evidence type="ECO:0000256" key="5">
    <source>
        <dbReference type="ARBA" id="ARBA00019863"/>
    </source>
</evidence>
<proteinExistence type="inferred from homology"/>
<evidence type="ECO:0000256" key="9">
    <source>
        <dbReference type="ARBA" id="ARBA00023121"/>
    </source>
</evidence>
<comment type="similarity">
    <text evidence="4">Belongs to the MIEAP family.</text>
</comment>
<sequence>MRNDIIGKCIEKKRSLKKLGEILSGYKRWLEIEREETSRLKRHVEELKKAHHQSENKMSHQLRQIAKEKEDLIRSLELEREESSRLKRHVEELKKAHHQSESKMSRQLKQIAKEKEDLLIRLSRIAGAKLTNNNPHIADLSDDNRPTKLAEKFGQLYDDAWTDSLEELTEVETKLEDTVAISFLLRIVMTAYQFCRGSCSMFLDLTDCQTVVTCKNSKDIKVLTKLPESSKVDIKPRTQMSLHAKETVSEMQKKFHVTLKSIIRDIIRKEKFRPSVSDTSKTNPWELDESDVKATKCLGLWSCFSTVMHIKDIYNAKKGSKEEPVTLLRHTEFSKIKKNKLSQFAKDDNVRPRSQAYSKQGFFLRRDDLQRMLSALKNSQTESTGPKTRFPKTTHFAERCVELCWFMHITQPPIHLSACIPEKRKMNNDIFKAYMKSGTVIDYIVWPVMYLHENGPLLTKGIAQPE</sequence>